<evidence type="ECO:0000313" key="3">
    <source>
        <dbReference type="Proteomes" id="UP001498398"/>
    </source>
</evidence>
<name>A0ABR1JFK7_9AGAR</name>
<feature type="signal peptide" evidence="1">
    <location>
        <begin position="1"/>
        <end position="22"/>
    </location>
</feature>
<protein>
    <submittedName>
        <fullName evidence="2">Uncharacterized protein</fullName>
    </submittedName>
</protein>
<sequence>MYSKLPLITLSIVLFSIVGVQCDSSLWGAPTITNDRDLDVRANGRTMLSNGTGGRATGRIGSDWQWQSTGVLFQGCTDDKIHITDCFGLQLSADTTKNLETGLPEGATPRQRIEFLPNAGGAAGETYQYEWKFYLSSQTGTTKNFFHLMQLLNRKAQGIAKTGPVITLDARSDQVQINDVFMQGCSGSDCPSIPLADFEDRTTLHRAMVTYGENGHFLYVIQDADHGNKELLRYEVSGNMGSDGSQG</sequence>
<proteinExistence type="predicted"/>
<keyword evidence="1" id="KW-0732">Signal</keyword>
<dbReference type="Proteomes" id="UP001498398">
    <property type="component" value="Unassembled WGS sequence"/>
</dbReference>
<organism evidence="2 3">
    <name type="scientific">Marasmiellus scandens</name>
    <dbReference type="NCBI Taxonomy" id="2682957"/>
    <lineage>
        <taxon>Eukaryota</taxon>
        <taxon>Fungi</taxon>
        <taxon>Dikarya</taxon>
        <taxon>Basidiomycota</taxon>
        <taxon>Agaricomycotina</taxon>
        <taxon>Agaricomycetes</taxon>
        <taxon>Agaricomycetidae</taxon>
        <taxon>Agaricales</taxon>
        <taxon>Marasmiineae</taxon>
        <taxon>Omphalotaceae</taxon>
        <taxon>Marasmiellus</taxon>
    </lineage>
</organism>
<reference evidence="2 3" key="1">
    <citation type="submission" date="2024-01" db="EMBL/GenBank/DDBJ databases">
        <title>A draft genome for the cacao thread blight pathogen Marasmiellus scandens.</title>
        <authorList>
            <person name="Baruah I.K."/>
            <person name="Leung J."/>
            <person name="Bukari Y."/>
            <person name="Amoako-Attah I."/>
            <person name="Meinhardt L.W."/>
            <person name="Bailey B.A."/>
            <person name="Cohen S.P."/>
        </authorList>
    </citation>
    <scope>NUCLEOTIDE SEQUENCE [LARGE SCALE GENOMIC DNA]</scope>
    <source>
        <strain evidence="2 3">GH-19</strain>
    </source>
</reference>
<comment type="caution">
    <text evidence="2">The sequence shown here is derived from an EMBL/GenBank/DDBJ whole genome shotgun (WGS) entry which is preliminary data.</text>
</comment>
<feature type="chain" id="PRO_5046460353" evidence="1">
    <location>
        <begin position="23"/>
        <end position="247"/>
    </location>
</feature>
<keyword evidence="3" id="KW-1185">Reference proteome</keyword>
<evidence type="ECO:0000313" key="2">
    <source>
        <dbReference type="EMBL" id="KAK7458704.1"/>
    </source>
</evidence>
<accession>A0ABR1JFK7</accession>
<dbReference type="EMBL" id="JBANRG010000017">
    <property type="protein sequence ID" value="KAK7458704.1"/>
    <property type="molecule type" value="Genomic_DNA"/>
</dbReference>
<evidence type="ECO:0000256" key="1">
    <source>
        <dbReference type="SAM" id="SignalP"/>
    </source>
</evidence>
<gene>
    <name evidence="2" type="ORF">VKT23_009704</name>
</gene>